<feature type="domain" description="Nephrocystin 3-like N-terminal" evidence="5">
    <location>
        <begin position="332"/>
        <end position="429"/>
    </location>
</feature>
<accession>A0AAD4HVY9</accession>
<evidence type="ECO:0000256" key="1">
    <source>
        <dbReference type="ARBA" id="ARBA00022737"/>
    </source>
</evidence>
<sequence length="1480" mass="163471">MDGKDKDKDKRSLYDEALDRFRKDAADRHSSSKDAELLAEFLRERSTPEETKQAAEVLQGDAGKKYGSRKVGDVEIPESWIHNILSNIENFVAAGDFVTKNAPESVGMAWYAVKLTLTAIHSNYDLYTFFGSGLSDISEIMIIVRHYDRLYDERNKPQWKPSPLVEKLFQDVIGAYAAVLDFSFAIKRHLTAGSLTRIKHGFKDFFGISKAKFEGKLSTVATFKKKILEESQGAFQDKTLTQLQSVSTVLAGIEGTVRHIQDFQDTQRKLHEDAMARFDTLLKGLDDIKASTKRKSQWDYAVQDFQAFQEALSPLEGSFRVLGDTIDAIYPGTCQWVFEDRLYEDWVGATENPMLCVTGPEGSGKSYVVAAIADRVTRSADPDKALLYVTCSSSAGGAALGNSQQYTADSICRTFLSQLYDLAVQGEDHVGLLESCNSVFKKAKVKNSMLPMHVRTDKDGLPEFVDAFSHIAALLKKKMPWTIRTKKNFSGRSTASWPQFPTRQGSASISSSGASSTKFFNDLYLAPGAYIDVQASNASDIELVLTSALKDEAAKIAILEKARSRFLYVRDTAIPFMREPFQRPLSKRLEALPDGTSDVYSKALSKMSPNYLDLLRTSLTWTLLAPEFPGFPHAREIMDAFQGTYDVPAEAGEEDEGVEAEFPVTSRLELEQLRGATDPFLKLFPESDGRVWVYESDAMAVAEYFIKSAADIHEVEEDHDHLCARCGSVRTAAKRLYIDPKEAHLQMALTCLRHLNNRLFQRRAGLLDVDSESEDSSDTEDAESAQQDGEQGDTATTAPEAEGGDEAEDDANNEKTVDDYLQEGQDGYCTEVSIDDEDLTKPPIYEQDIDEIQGVTTDEGEDDNPTRVRYELQYWPWHLRRAEELWPADERKESSDWAALMAELDKFVFETPEVFKAWQSNYPEPEDEYQLFRFASGPHKPLHVAAYLGLTSWVRHLLDRGEELNGLSGGYSPLQAAACSGRSIETLKLLLEQGADVNAENDVGRTAFHLWFIKGEVTVDGVQMLLDHGADPRITCSVAHYNALQYFATRGDDPAVLDLLLAHGVDINAVHPEDDWKFPPLHVLLTRREVPGPLLEAFVKHNADTNSENAMSARPLQMVCTNGQFENLKILLQSEVLEMDDPDLHGTTAVHEATFFGHSKCVDLLLEHGADPDITDKLNRIALHTAARKGLVDAVRVLLKYSKQVNLLDKHGWSPLFCACLSKDEEAALLILDALIERNLSLAEINKPSRSGRTVLRQAADHGFDKVVSKLISLASPSDTVSLALNASDTKKGMTALHRAAINGHAACVRALLAAGADPSLPDSQSRTALALAYERWSVATKTTSYEDILSQLITAAPAAATSDPDLVAVCAANGSVALLSALSSLNPNINLNRPDRFGWTPLDLARHFGRKDAEAFLKRQAAWASLLPAQWATHFPATTPVGAASVCEGGTRVLHTSGKRVCVSADRPLPPGLEGTTSR</sequence>
<evidence type="ECO:0000313" key="7">
    <source>
        <dbReference type="Proteomes" id="UP001197093"/>
    </source>
</evidence>
<proteinExistence type="predicted"/>
<keyword evidence="1" id="KW-0677">Repeat</keyword>
<dbReference type="InterPro" id="IPR051165">
    <property type="entry name" value="Multifunctional_ANK_Repeat"/>
</dbReference>
<reference evidence="6" key="1">
    <citation type="submission" date="2023-02" db="EMBL/GenBank/DDBJ databases">
        <authorList>
            <person name="Palmer J.M."/>
        </authorList>
    </citation>
    <scope>NUCLEOTIDE SEQUENCE</scope>
    <source>
        <strain evidence="6">FW57</strain>
    </source>
</reference>
<feature type="repeat" description="ANK" evidence="3">
    <location>
        <begin position="1145"/>
        <end position="1177"/>
    </location>
</feature>
<keyword evidence="7" id="KW-1185">Reference proteome</keyword>
<feature type="region of interest" description="Disordered" evidence="4">
    <location>
        <begin position="770"/>
        <end position="813"/>
    </location>
</feature>
<dbReference type="Gene3D" id="1.25.40.20">
    <property type="entry name" value="Ankyrin repeat-containing domain"/>
    <property type="match status" value="3"/>
</dbReference>
<evidence type="ECO:0000256" key="4">
    <source>
        <dbReference type="SAM" id="MobiDB-lite"/>
    </source>
</evidence>
<protein>
    <recommendedName>
        <fullName evidence="5">Nephrocystin 3-like N-terminal domain-containing protein</fullName>
    </recommendedName>
</protein>
<evidence type="ECO:0000256" key="3">
    <source>
        <dbReference type="PROSITE-ProRule" id="PRU00023"/>
    </source>
</evidence>
<comment type="caution">
    <text evidence="6">The sequence shown here is derived from an EMBL/GenBank/DDBJ whole genome shotgun (WGS) entry which is preliminary data.</text>
</comment>
<dbReference type="PROSITE" id="PS50297">
    <property type="entry name" value="ANK_REP_REGION"/>
    <property type="match status" value="3"/>
</dbReference>
<dbReference type="Pfam" id="PF12796">
    <property type="entry name" value="Ank_2"/>
    <property type="match status" value="3"/>
</dbReference>
<dbReference type="InterPro" id="IPR036770">
    <property type="entry name" value="Ankyrin_rpt-contain_sf"/>
</dbReference>
<evidence type="ECO:0000313" key="6">
    <source>
        <dbReference type="EMBL" id="KAG7286262.1"/>
    </source>
</evidence>
<feature type="compositionally biased region" description="Acidic residues" evidence="4">
    <location>
        <begin position="770"/>
        <end position="783"/>
    </location>
</feature>
<name>A0AAD4HVY9_9PEZI</name>
<gene>
    <name evidence="6" type="ORF">NEMBOFW57_008570</name>
</gene>
<dbReference type="PROSITE" id="PS50088">
    <property type="entry name" value="ANK_REPEAT"/>
    <property type="match status" value="4"/>
</dbReference>
<feature type="repeat" description="ANK" evidence="3">
    <location>
        <begin position="969"/>
        <end position="1002"/>
    </location>
</feature>
<dbReference type="InterPro" id="IPR056884">
    <property type="entry name" value="NPHP3-like_N"/>
</dbReference>
<dbReference type="Pfam" id="PF24883">
    <property type="entry name" value="NPHP3_N"/>
    <property type="match status" value="1"/>
</dbReference>
<dbReference type="Proteomes" id="UP001197093">
    <property type="component" value="Unassembled WGS sequence"/>
</dbReference>
<keyword evidence="2 3" id="KW-0040">ANK repeat</keyword>
<feature type="compositionally biased region" description="Acidic residues" evidence="4">
    <location>
        <begin position="802"/>
        <end position="811"/>
    </location>
</feature>
<feature type="region of interest" description="Disordered" evidence="4">
    <location>
        <begin position="39"/>
        <end position="59"/>
    </location>
</feature>
<dbReference type="Pfam" id="PF13637">
    <property type="entry name" value="Ank_4"/>
    <property type="match status" value="1"/>
</dbReference>
<dbReference type="PANTHER" id="PTHR24123:SF33">
    <property type="entry name" value="PROTEIN HOS4"/>
    <property type="match status" value="1"/>
</dbReference>
<evidence type="ECO:0000259" key="5">
    <source>
        <dbReference type="Pfam" id="PF24883"/>
    </source>
</evidence>
<feature type="compositionally biased region" description="Basic and acidic residues" evidence="4">
    <location>
        <begin position="39"/>
        <end position="53"/>
    </location>
</feature>
<dbReference type="EMBL" id="JAHCVI010000004">
    <property type="protein sequence ID" value="KAG7286262.1"/>
    <property type="molecule type" value="Genomic_DNA"/>
</dbReference>
<dbReference type="InterPro" id="IPR002110">
    <property type="entry name" value="Ankyrin_rpt"/>
</dbReference>
<dbReference type="SMART" id="SM00248">
    <property type="entry name" value="ANK"/>
    <property type="match status" value="11"/>
</dbReference>
<evidence type="ECO:0000256" key="2">
    <source>
        <dbReference type="ARBA" id="ARBA00023043"/>
    </source>
</evidence>
<dbReference type="SUPFAM" id="SSF48403">
    <property type="entry name" value="Ankyrin repeat"/>
    <property type="match status" value="2"/>
</dbReference>
<feature type="repeat" description="ANK" evidence="3">
    <location>
        <begin position="1178"/>
        <end position="1210"/>
    </location>
</feature>
<organism evidence="6 7">
    <name type="scientific">Staphylotrichum longicolle</name>
    <dbReference type="NCBI Taxonomy" id="669026"/>
    <lineage>
        <taxon>Eukaryota</taxon>
        <taxon>Fungi</taxon>
        <taxon>Dikarya</taxon>
        <taxon>Ascomycota</taxon>
        <taxon>Pezizomycotina</taxon>
        <taxon>Sordariomycetes</taxon>
        <taxon>Sordariomycetidae</taxon>
        <taxon>Sordariales</taxon>
        <taxon>Chaetomiaceae</taxon>
        <taxon>Staphylotrichum</taxon>
    </lineage>
</organism>
<feature type="compositionally biased region" description="Low complexity" evidence="4">
    <location>
        <begin position="792"/>
        <end position="801"/>
    </location>
</feature>
<dbReference type="PANTHER" id="PTHR24123">
    <property type="entry name" value="ANKYRIN REPEAT-CONTAINING"/>
    <property type="match status" value="1"/>
</dbReference>
<feature type="repeat" description="ANK" evidence="3">
    <location>
        <begin position="1292"/>
        <end position="1324"/>
    </location>
</feature>